<evidence type="ECO:0000313" key="3">
    <source>
        <dbReference type="EMBL" id="KAJ3487235.1"/>
    </source>
</evidence>
<sequence length="697" mass="73128">MLLDKLLPRQSGSNCIQVCDPPPPCNCAANEQCVVINSYNQCNPIPSSGSGSHGVSPGAVAGAVIAVVVILVAAVLGYMWYRRRARRQLANSVPVTAADKPARAEDVLNRPDPNEKHTSILSAKALQEQQFPVRVYAGNSNTTINLDPEAQLAAASVPAPVLPSNPTPTRTSVQSNPFEDNHSIQTTSTGTRSNVIPIALVAPGSVSSRSDPNSTHSTHRTSGSGPIRPSRDPELNLNLDHVNVSNDNIRAGSPYSNGSSGSANIRHSYMTTGSYASDLLSEAPVIVTPTRGTVKQVLGVVKAEVIRTPGSAATTSDGTPTSGDALRPGYVSTRPSMRSPLAASSFGPADILRESADEQEKGQEVIVRANPFGDENSPYIHGSTTTSPAPSTSTFGSKGSTPPQTQEDWTPEEPRLPWAGGSGKGRPESTSTHSGSIIAADISSATRVNVGLNQFAMTSLLPPSDGMDAPISAALSSPRTPMNVNRMTSAKLISPSNNLSAGVNGQMELQQRRAFEELESGRDRSSVVSSTSTRADSILESFPFVPPSPISDRPIRTPPRSPLAQQAFTNGFSSPTPASPVPAPVAEPREDSTKDAVGATRPPKKSGLPPPSMNRKVLGLSTASDSSTMSNGLGSFPFQIDNGSGADSGNDTNSPPSSFNGRQRASLDTLALTSDLSSYPLNFDRNLMDHYPGPYKQ</sequence>
<name>A0AAD5YIS4_9APHY</name>
<feature type="compositionally biased region" description="Polar residues" evidence="1">
    <location>
        <begin position="621"/>
        <end position="633"/>
    </location>
</feature>
<keyword evidence="2" id="KW-0812">Transmembrane</keyword>
<feature type="transmembrane region" description="Helical" evidence="2">
    <location>
        <begin position="59"/>
        <end position="81"/>
    </location>
</feature>
<feature type="compositionally biased region" description="Polar residues" evidence="1">
    <location>
        <begin position="563"/>
        <end position="572"/>
    </location>
</feature>
<evidence type="ECO:0000313" key="4">
    <source>
        <dbReference type="Proteomes" id="UP001212997"/>
    </source>
</evidence>
<dbReference type="EMBL" id="JANAWD010000097">
    <property type="protein sequence ID" value="KAJ3487235.1"/>
    <property type="molecule type" value="Genomic_DNA"/>
</dbReference>
<feature type="compositionally biased region" description="Polar residues" evidence="1">
    <location>
        <begin position="398"/>
        <end position="408"/>
    </location>
</feature>
<evidence type="ECO:0008006" key="5">
    <source>
        <dbReference type="Google" id="ProtNLM"/>
    </source>
</evidence>
<keyword evidence="2" id="KW-0472">Membrane</keyword>
<accession>A0AAD5YIS4</accession>
<organism evidence="3 4">
    <name type="scientific">Meripilus lineatus</name>
    <dbReference type="NCBI Taxonomy" id="2056292"/>
    <lineage>
        <taxon>Eukaryota</taxon>
        <taxon>Fungi</taxon>
        <taxon>Dikarya</taxon>
        <taxon>Basidiomycota</taxon>
        <taxon>Agaricomycotina</taxon>
        <taxon>Agaricomycetes</taxon>
        <taxon>Polyporales</taxon>
        <taxon>Meripilaceae</taxon>
        <taxon>Meripilus</taxon>
    </lineage>
</organism>
<feature type="compositionally biased region" description="Polar residues" evidence="1">
    <location>
        <begin position="167"/>
        <end position="191"/>
    </location>
</feature>
<reference evidence="3" key="1">
    <citation type="submission" date="2022-07" db="EMBL/GenBank/DDBJ databases">
        <title>Genome Sequence of Physisporinus lineatus.</title>
        <authorList>
            <person name="Buettner E."/>
        </authorList>
    </citation>
    <scope>NUCLEOTIDE SEQUENCE</scope>
    <source>
        <strain evidence="3">VT162</strain>
    </source>
</reference>
<feature type="compositionally biased region" description="Polar residues" evidence="1">
    <location>
        <begin position="641"/>
        <end position="663"/>
    </location>
</feature>
<feature type="region of interest" description="Disordered" evidence="1">
    <location>
        <begin position="543"/>
        <end position="666"/>
    </location>
</feature>
<feature type="region of interest" description="Disordered" evidence="1">
    <location>
        <begin position="203"/>
        <end position="236"/>
    </location>
</feature>
<keyword evidence="2" id="KW-1133">Transmembrane helix</keyword>
<feature type="compositionally biased region" description="Polar residues" evidence="1">
    <location>
        <begin position="311"/>
        <end position="322"/>
    </location>
</feature>
<feature type="region of interest" description="Disordered" evidence="1">
    <location>
        <begin position="163"/>
        <end position="191"/>
    </location>
</feature>
<gene>
    <name evidence="3" type="ORF">NLI96_g3659</name>
</gene>
<dbReference type="AlphaFoldDB" id="A0AAD5YIS4"/>
<comment type="caution">
    <text evidence="3">The sequence shown here is derived from an EMBL/GenBank/DDBJ whole genome shotgun (WGS) entry which is preliminary data.</text>
</comment>
<evidence type="ECO:0000256" key="1">
    <source>
        <dbReference type="SAM" id="MobiDB-lite"/>
    </source>
</evidence>
<protein>
    <recommendedName>
        <fullName evidence="5">Membrane anchor Opy2 N-terminal domain-containing protein</fullName>
    </recommendedName>
</protein>
<feature type="region of interest" description="Disordered" evidence="1">
    <location>
        <begin position="310"/>
        <end position="346"/>
    </location>
</feature>
<proteinExistence type="predicted"/>
<dbReference type="Proteomes" id="UP001212997">
    <property type="component" value="Unassembled WGS sequence"/>
</dbReference>
<feature type="region of interest" description="Disordered" evidence="1">
    <location>
        <begin position="370"/>
        <end position="434"/>
    </location>
</feature>
<evidence type="ECO:0000256" key="2">
    <source>
        <dbReference type="SAM" id="Phobius"/>
    </source>
</evidence>
<feature type="compositionally biased region" description="Low complexity" evidence="1">
    <location>
        <begin position="382"/>
        <end position="397"/>
    </location>
</feature>
<feature type="region of interest" description="Disordered" evidence="1">
    <location>
        <begin position="678"/>
        <end position="697"/>
    </location>
</feature>
<keyword evidence="4" id="KW-1185">Reference proteome</keyword>
<feature type="compositionally biased region" description="Low complexity" evidence="1">
    <location>
        <begin position="214"/>
        <end position="225"/>
    </location>
</feature>